<feature type="domain" description="HTH luxR-type" evidence="8">
    <location>
        <begin position="560"/>
        <end position="625"/>
    </location>
</feature>
<evidence type="ECO:0000256" key="5">
    <source>
        <dbReference type="ARBA" id="ARBA00023125"/>
    </source>
</evidence>
<dbReference type="Gene3D" id="3.40.50.2300">
    <property type="match status" value="1"/>
</dbReference>
<dbReference type="GO" id="GO:0003677">
    <property type="term" value="F:DNA binding"/>
    <property type="evidence" value="ECO:0007669"/>
    <property type="project" value="UniProtKB-KW"/>
</dbReference>
<evidence type="ECO:0000256" key="7">
    <source>
        <dbReference type="SAM" id="MobiDB-lite"/>
    </source>
</evidence>
<dbReference type="InterPro" id="IPR050482">
    <property type="entry name" value="Sensor_HK_TwoCompSys"/>
</dbReference>
<dbReference type="Gene3D" id="3.30.450.40">
    <property type="match status" value="1"/>
</dbReference>
<feature type="compositionally biased region" description="Basic and acidic residues" evidence="7">
    <location>
        <begin position="1"/>
        <end position="21"/>
    </location>
</feature>
<dbReference type="Pfam" id="PF00196">
    <property type="entry name" value="GerE"/>
    <property type="match status" value="1"/>
</dbReference>
<dbReference type="Pfam" id="PF00072">
    <property type="entry name" value="Response_reg"/>
    <property type="match status" value="1"/>
</dbReference>
<gene>
    <name evidence="10" type="ORF">POF50_005380</name>
</gene>
<keyword evidence="3" id="KW-0418">Kinase</keyword>
<dbReference type="SUPFAM" id="SSF55781">
    <property type="entry name" value="GAF domain-like"/>
    <property type="match status" value="1"/>
</dbReference>
<organism evidence="10">
    <name type="scientific">Streptantibioticus silvisoli</name>
    <dbReference type="NCBI Taxonomy" id="2705255"/>
    <lineage>
        <taxon>Bacteria</taxon>
        <taxon>Bacillati</taxon>
        <taxon>Actinomycetota</taxon>
        <taxon>Actinomycetes</taxon>
        <taxon>Kitasatosporales</taxon>
        <taxon>Streptomycetaceae</taxon>
        <taxon>Streptantibioticus</taxon>
    </lineage>
</organism>
<dbReference type="SUPFAM" id="SSF55874">
    <property type="entry name" value="ATPase domain of HSP90 chaperone/DNA topoisomerase II/histidine kinase"/>
    <property type="match status" value="1"/>
</dbReference>
<dbReference type="SUPFAM" id="SSF46894">
    <property type="entry name" value="C-terminal effector domain of the bipartite response regulators"/>
    <property type="match status" value="1"/>
</dbReference>
<evidence type="ECO:0000313" key="10">
    <source>
        <dbReference type="EMBL" id="MDI5968781.1"/>
    </source>
</evidence>
<dbReference type="PANTHER" id="PTHR24421:SF62">
    <property type="entry name" value="SENSORY TRANSDUCTION HISTIDINE KINASE"/>
    <property type="match status" value="1"/>
</dbReference>
<dbReference type="Pfam" id="PF02518">
    <property type="entry name" value="HATPase_c"/>
    <property type="match status" value="1"/>
</dbReference>
<dbReference type="InterPro" id="IPR011712">
    <property type="entry name" value="Sig_transdc_His_kin_sub3_dim/P"/>
</dbReference>
<dbReference type="InterPro" id="IPR058245">
    <property type="entry name" value="NreC/VraR/RcsB-like_REC"/>
</dbReference>
<dbReference type="EMBL" id="JABXJJ020000005">
    <property type="protein sequence ID" value="MDI5968781.1"/>
    <property type="molecule type" value="Genomic_DNA"/>
</dbReference>
<accession>A0AA90GYI7</accession>
<feature type="region of interest" description="Disordered" evidence="7">
    <location>
        <begin position="1"/>
        <end position="36"/>
    </location>
</feature>
<dbReference type="Pfam" id="PF13185">
    <property type="entry name" value="GAF_2"/>
    <property type="match status" value="1"/>
</dbReference>
<dbReference type="GO" id="GO:0000155">
    <property type="term" value="F:phosphorelay sensor kinase activity"/>
    <property type="evidence" value="ECO:0007669"/>
    <property type="project" value="InterPro"/>
</dbReference>
<evidence type="ECO:0000256" key="3">
    <source>
        <dbReference type="ARBA" id="ARBA00022777"/>
    </source>
</evidence>
<proteinExistence type="predicted"/>
<sequence length="626" mass="65981">MDAEGPADRERIVAPADRDSAPDTVAPASRDSAPRAAALRTSPNAQVDALTGAVEDLAGQFALQPLLHRILRRAVSLLGAGAGSISTVDEKAGTYRKEADLGVGCQEGTVFPLAEGATGAVVARRGPRVFDSYAEVPGGHVGTADRERLHATVAVPIEWREEIIGVCVVFSTDPLTRFGTQDVELLDVFAKHAAIAITNARLHQEAEDRARRLAVGAERERVARDVHDTVARALGSILAHIDALEVPGRAPRLEAARAAARAALTETRRTVLGLDPALLELGSLDDAIGAELAWVRSTAGVRTDLVVTGDRRPTAPGAAAHALRLVQEALTNVVAHARARLVRVGVMYDADELAVVVEDDGRGFDPADAGVRRGGTGLTGLVARAGQFGADLRIESTPGWGTRIRARIPYAAGPRGPAGPATPWRVLVVDRRPVVRAGLARLLAGAEPEIHVVGEIDDARQVVPAVRELDPDVVLLDLRMPGLDGARLTSYIRSASPDTAVLVMTDDLGDELLKEAVHAGARGCVGSDLDGPGLVRSVLAATRGDVLLTERVLRGFADRDHPGPDPLTCREREVSALVERGLPDKRIATALGISVKTVEKHVGAVLRKTGAPNRTAVAHRAARQGH</sequence>
<dbReference type="Pfam" id="PF07730">
    <property type="entry name" value="HisKA_3"/>
    <property type="match status" value="1"/>
</dbReference>
<keyword evidence="1 6" id="KW-0597">Phosphoprotein</keyword>
<dbReference type="GO" id="GO:0006355">
    <property type="term" value="P:regulation of DNA-templated transcription"/>
    <property type="evidence" value="ECO:0007669"/>
    <property type="project" value="InterPro"/>
</dbReference>
<feature type="domain" description="Response regulatory" evidence="9">
    <location>
        <begin position="425"/>
        <end position="542"/>
    </location>
</feature>
<dbReference type="SMART" id="SM00448">
    <property type="entry name" value="REC"/>
    <property type="match status" value="1"/>
</dbReference>
<name>A0AA90GYI7_9ACTN</name>
<evidence type="ECO:0000256" key="4">
    <source>
        <dbReference type="ARBA" id="ARBA00023012"/>
    </source>
</evidence>
<dbReference type="CDD" id="cd17535">
    <property type="entry name" value="REC_NarL-like"/>
    <property type="match status" value="1"/>
</dbReference>
<dbReference type="InterPro" id="IPR036890">
    <property type="entry name" value="HATPase_C_sf"/>
</dbReference>
<protein>
    <submittedName>
        <fullName evidence="10">Response regulator</fullName>
    </submittedName>
</protein>
<dbReference type="SMART" id="SM00421">
    <property type="entry name" value="HTH_LUXR"/>
    <property type="match status" value="1"/>
</dbReference>
<dbReference type="SUPFAM" id="SSF52172">
    <property type="entry name" value="CheY-like"/>
    <property type="match status" value="1"/>
</dbReference>
<dbReference type="InterPro" id="IPR003018">
    <property type="entry name" value="GAF"/>
</dbReference>
<evidence type="ECO:0000259" key="9">
    <source>
        <dbReference type="PROSITE" id="PS50110"/>
    </source>
</evidence>
<dbReference type="InterPro" id="IPR001789">
    <property type="entry name" value="Sig_transdc_resp-reg_receiver"/>
</dbReference>
<dbReference type="RefSeq" id="WP_271314871.1">
    <property type="nucleotide sequence ID" value="NZ_JABXJJ020000005.1"/>
</dbReference>
<dbReference type="Gene3D" id="3.30.565.10">
    <property type="entry name" value="Histidine kinase-like ATPase, C-terminal domain"/>
    <property type="match status" value="1"/>
</dbReference>
<dbReference type="InterPro" id="IPR000792">
    <property type="entry name" value="Tscrpt_reg_LuxR_C"/>
</dbReference>
<dbReference type="PRINTS" id="PR00038">
    <property type="entry name" value="HTHLUXR"/>
</dbReference>
<reference evidence="10" key="1">
    <citation type="submission" date="2023-05" db="EMBL/GenBank/DDBJ databases">
        <title>Streptantibioticus silvisoli sp. nov., acidotolerant actinomycetes 1 from pine litter.</title>
        <authorList>
            <person name="Swiecimska M."/>
            <person name="Golinska P."/>
            <person name="Sangal V."/>
            <person name="Wachnowicz B."/>
            <person name="Goodfellow M."/>
        </authorList>
    </citation>
    <scope>NUCLEOTIDE SEQUENCE</scope>
    <source>
        <strain evidence="10">SL13</strain>
    </source>
</reference>
<dbReference type="InterPro" id="IPR003594">
    <property type="entry name" value="HATPase_dom"/>
</dbReference>
<evidence type="ECO:0000256" key="1">
    <source>
        <dbReference type="ARBA" id="ARBA00022553"/>
    </source>
</evidence>
<dbReference type="CDD" id="cd06170">
    <property type="entry name" value="LuxR_C_like"/>
    <property type="match status" value="1"/>
</dbReference>
<keyword evidence="5" id="KW-0238">DNA-binding</keyword>
<evidence type="ECO:0000259" key="8">
    <source>
        <dbReference type="PROSITE" id="PS50043"/>
    </source>
</evidence>
<keyword evidence="2" id="KW-0808">Transferase</keyword>
<dbReference type="GO" id="GO:0016020">
    <property type="term" value="C:membrane"/>
    <property type="evidence" value="ECO:0007669"/>
    <property type="project" value="InterPro"/>
</dbReference>
<evidence type="ECO:0000256" key="6">
    <source>
        <dbReference type="PROSITE-ProRule" id="PRU00169"/>
    </source>
</evidence>
<feature type="compositionally biased region" description="Low complexity" evidence="7">
    <location>
        <begin position="26"/>
        <end position="36"/>
    </location>
</feature>
<dbReference type="SMART" id="SM00065">
    <property type="entry name" value="GAF"/>
    <property type="match status" value="1"/>
</dbReference>
<keyword evidence="4" id="KW-0902">Two-component regulatory system</keyword>
<dbReference type="CDD" id="cd16917">
    <property type="entry name" value="HATPase_UhpB-NarQ-NarX-like"/>
    <property type="match status" value="1"/>
</dbReference>
<dbReference type="AlphaFoldDB" id="A0AA90GYI7"/>
<dbReference type="Gene3D" id="1.20.5.1930">
    <property type="match status" value="1"/>
</dbReference>
<dbReference type="InterPro" id="IPR029016">
    <property type="entry name" value="GAF-like_dom_sf"/>
</dbReference>
<dbReference type="PANTHER" id="PTHR24421">
    <property type="entry name" value="NITRATE/NITRITE SENSOR PROTEIN NARX-RELATED"/>
    <property type="match status" value="1"/>
</dbReference>
<dbReference type="GO" id="GO:0046983">
    <property type="term" value="F:protein dimerization activity"/>
    <property type="evidence" value="ECO:0007669"/>
    <property type="project" value="InterPro"/>
</dbReference>
<dbReference type="PROSITE" id="PS50110">
    <property type="entry name" value="RESPONSE_REGULATORY"/>
    <property type="match status" value="1"/>
</dbReference>
<dbReference type="PROSITE" id="PS50043">
    <property type="entry name" value="HTH_LUXR_2"/>
    <property type="match status" value="1"/>
</dbReference>
<dbReference type="InterPro" id="IPR016032">
    <property type="entry name" value="Sig_transdc_resp-reg_C-effctor"/>
</dbReference>
<comment type="caution">
    <text evidence="10">The sequence shown here is derived from an EMBL/GenBank/DDBJ whole genome shotgun (WGS) entry which is preliminary data.</text>
</comment>
<dbReference type="SMART" id="SM00387">
    <property type="entry name" value="HATPase_c"/>
    <property type="match status" value="1"/>
</dbReference>
<dbReference type="InterPro" id="IPR011006">
    <property type="entry name" value="CheY-like_superfamily"/>
</dbReference>
<feature type="modified residue" description="4-aspartylphosphate" evidence="6">
    <location>
        <position position="477"/>
    </location>
</feature>
<evidence type="ECO:0000256" key="2">
    <source>
        <dbReference type="ARBA" id="ARBA00022679"/>
    </source>
</evidence>